<dbReference type="GO" id="GO:0030428">
    <property type="term" value="C:cell septum"/>
    <property type="evidence" value="ECO:0007669"/>
    <property type="project" value="TreeGrafter"/>
</dbReference>
<keyword evidence="2" id="KW-0472">Membrane</keyword>
<dbReference type="AlphaFoldDB" id="A0A2P1NKC3"/>
<evidence type="ECO:0000313" key="5">
    <source>
        <dbReference type="Proteomes" id="UP000241829"/>
    </source>
</evidence>
<dbReference type="GO" id="GO:0032506">
    <property type="term" value="P:cytokinetic process"/>
    <property type="evidence" value="ECO:0007669"/>
    <property type="project" value="TreeGrafter"/>
</dbReference>
<feature type="domain" description="SPOR" evidence="3">
    <location>
        <begin position="202"/>
        <end position="280"/>
    </location>
</feature>
<dbReference type="PANTHER" id="PTHR38687">
    <property type="entry name" value="CELL DIVISION PROTEIN DEDD-RELATED"/>
    <property type="match status" value="1"/>
</dbReference>
<dbReference type="SUPFAM" id="SSF110997">
    <property type="entry name" value="Sporulation related repeat"/>
    <property type="match status" value="1"/>
</dbReference>
<dbReference type="InterPro" id="IPR007730">
    <property type="entry name" value="SPOR-like_dom"/>
</dbReference>
<evidence type="ECO:0000256" key="2">
    <source>
        <dbReference type="SAM" id="Phobius"/>
    </source>
</evidence>
<dbReference type="RefSeq" id="WP_106846071.1">
    <property type="nucleotide sequence ID" value="NZ_CP027792.1"/>
</dbReference>
<name>A0A2P1NKC3_9BURK</name>
<proteinExistence type="predicted"/>
<feature type="region of interest" description="Disordered" evidence="1">
    <location>
        <begin position="1"/>
        <end position="41"/>
    </location>
</feature>
<feature type="compositionally biased region" description="Low complexity" evidence="1">
    <location>
        <begin position="191"/>
        <end position="202"/>
    </location>
</feature>
<gene>
    <name evidence="4" type="ORF">C7H73_07460</name>
</gene>
<keyword evidence="2" id="KW-0812">Transmembrane</keyword>
<dbReference type="Proteomes" id="UP000241829">
    <property type="component" value="Chromosome"/>
</dbReference>
<dbReference type="KEGG" id="melm:C7H73_07460"/>
<evidence type="ECO:0000313" key="4">
    <source>
        <dbReference type="EMBL" id="AVP57518.1"/>
    </source>
</evidence>
<evidence type="ECO:0000256" key="1">
    <source>
        <dbReference type="SAM" id="MobiDB-lite"/>
    </source>
</evidence>
<protein>
    <submittedName>
        <fullName evidence="4">Sporulation protein</fullName>
    </submittedName>
</protein>
<sequence length="280" mass="29644">MAFFKFRWPGKAQAQADKAKPARRASSSPAARAPQAESLEDMRRRARHRLIGAAVLVLAGVVGFPLLFDSQPRPIPVNVAIDIPDRNKVAPLVVPHEAEPAAAPAMRESASAGLGDGEELLPAAAPVLAPPPAPKPEPKPDPKPEPKAEHKPEPRPEPKPEAKPEPKPEPRPDPRPAARSDDAARARALLEGRQPAPAAPAAEAAGRFIVQVGAFADADKAREVQGRLERSGLKAYTQAVDTRDGRRTRVRVGPFSSRAEADKAAERVKGAGLSGAVLAL</sequence>
<dbReference type="Gene3D" id="3.30.70.1070">
    <property type="entry name" value="Sporulation related repeat"/>
    <property type="match status" value="1"/>
</dbReference>
<accession>A0A2P1NKC3</accession>
<dbReference type="Pfam" id="PF05036">
    <property type="entry name" value="SPOR"/>
    <property type="match status" value="1"/>
</dbReference>
<dbReference type="PROSITE" id="PS51724">
    <property type="entry name" value="SPOR"/>
    <property type="match status" value="1"/>
</dbReference>
<feature type="transmembrane region" description="Helical" evidence="2">
    <location>
        <begin position="50"/>
        <end position="68"/>
    </location>
</feature>
<dbReference type="InterPro" id="IPR036680">
    <property type="entry name" value="SPOR-like_sf"/>
</dbReference>
<feature type="region of interest" description="Disordered" evidence="1">
    <location>
        <begin position="125"/>
        <end position="202"/>
    </location>
</feature>
<dbReference type="GO" id="GO:0032153">
    <property type="term" value="C:cell division site"/>
    <property type="evidence" value="ECO:0007669"/>
    <property type="project" value="TreeGrafter"/>
</dbReference>
<dbReference type="GO" id="GO:0042834">
    <property type="term" value="F:peptidoglycan binding"/>
    <property type="evidence" value="ECO:0007669"/>
    <property type="project" value="InterPro"/>
</dbReference>
<keyword evidence="2" id="KW-1133">Transmembrane helix</keyword>
<dbReference type="InterPro" id="IPR052521">
    <property type="entry name" value="Cell_div_SPOR-domain"/>
</dbReference>
<organism evidence="4 5">
    <name type="scientific">Pulveribacter suum</name>
    <dbReference type="NCBI Taxonomy" id="2116657"/>
    <lineage>
        <taxon>Bacteria</taxon>
        <taxon>Pseudomonadati</taxon>
        <taxon>Pseudomonadota</taxon>
        <taxon>Betaproteobacteria</taxon>
        <taxon>Burkholderiales</taxon>
        <taxon>Comamonadaceae</taxon>
        <taxon>Pulveribacter</taxon>
    </lineage>
</organism>
<reference evidence="5" key="1">
    <citation type="submission" date="2018-03" db="EMBL/GenBank/DDBJ databases">
        <title>Genome sequencing of Melaminivora sp. strain SC2-7.</title>
        <authorList>
            <person name="Kim S.-J."/>
            <person name="Heo J."/>
            <person name="Ahn J.-H."/>
            <person name="Kwon S.-W."/>
        </authorList>
    </citation>
    <scope>NUCLEOTIDE SEQUENCE [LARGE SCALE GENOMIC DNA]</scope>
    <source>
        <strain evidence="5">SC2-7</strain>
    </source>
</reference>
<evidence type="ECO:0000259" key="3">
    <source>
        <dbReference type="PROSITE" id="PS51724"/>
    </source>
</evidence>
<dbReference type="EMBL" id="CP027792">
    <property type="protein sequence ID" value="AVP57518.1"/>
    <property type="molecule type" value="Genomic_DNA"/>
</dbReference>
<keyword evidence="5" id="KW-1185">Reference proteome</keyword>
<feature type="compositionally biased region" description="Low complexity" evidence="1">
    <location>
        <begin position="24"/>
        <end position="34"/>
    </location>
</feature>
<dbReference type="OrthoDB" id="9181370at2"/>
<dbReference type="PANTHER" id="PTHR38687:SF1">
    <property type="entry name" value="CELL DIVISION PROTEIN DEDD"/>
    <property type="match status" value="1"/>
</dbReference>
<feature type="compositionally biased region" description="Basic and acidic residues" evidence="1">
    <location>
        <begin position="136"/>
        <end position="190"/>
    </location>
</feature>